<protein>
    <submittedName>
        <fullName evidence="2">Selenocysteine-specific translation elongation factor</fullName>
    </submittedName>
</protein>
<keyword evidence="1" id="KW-0732">Signal</keyword>
<dbReference type="GO" id="GO:0003746">
    <property type="term" value="F:translation elongation factor activity"/>
    <property type="evidence" value="ECO:0007669"/>
    <property type="project" value="UniProtKB-KW"/>
</dbReference>
<sequence>MGAERTNGRAALFWGATLAALLLPLSLLRTVGLAETWEAFDRYSAALQAFPEHHQFRVPATGDAVRDYAALGADLAVWQADAAALYERVSGMAVAGQLSSGETLQLTFGRVGSDRRKRGFYAQRDGAILAYLALSVAAHKFRWVPLNLLVLILNLINLAVCWRLKELTDALAGVALDQLADAQQALLALPLEAEPQQLAAQAAVLGRLRAMTDAWGSCTLGYTLAVPWLGTLSLSITLMASLAAATTARCAARVVRGLTAEAQVLLGRHALPQAGGPWNGAAAAAARTNTGKED</sequence>
<dbReference type="Proteomes" id="UP000239649">
    <property type="component" value="Unassembled WGS sequence"/>
</dbReference>
<reference evidence="2 3" key="1">
    <citation type="journal article" date="2018" name="Plant J.">
        <title>Genome sequences of Chlorella sorokiniana UTEX 1602 and Micractinium conductrix SAG 241.80: implications to maltose excretion by a green alga.</title>
        <authorList>
            <person name="Arriola M.B."/>
            <person name="Velmurugan N."/>
            <person name="Zhang Y."/>
            <person name="Plunkett M.H."/>
            <person name="Hondzo H."/>
            <person name="Barney B.M."/>
        </authorList>
    </citation>
    <scope>NUCLEOTIDE SEQUENCE [LARGE SCALE GENOMIC DNA]</scope>
    <source>
        <strain evidence="2 3">SAG 241.80</strain>
    </source>
</reference>
<proteinExistence type="predicted"/>
<keyword evidence="3" id="KW-1185">Reference proteome</keyword>
<keyword evidence="2" id="KW-0251">Elongation factor</keyword>
<gene>
    <name evidence="2" type="ORF">C2E20_4514</name>
</gene>
<dbReference type="AlphaFoldDB" id="A0A2P6VDR1"/>
<dbReference type="EMBL" id="LHPF02000011">
    <property type="protein sequence ID" value="PSC72217.1"/>
    <property type="molecule type" value="Genomic_DNA"/>
</dbReference>
<evidence type="ECO:0000256" key="1">
    <source>
        <dbReference type="SAM" id="SignalP"/>
    </source>
</evidence>
<evidence type="ECO:0000313" key="2">
    <source>
        <dbReference type="EMBL" id="PSC72217.1"/>
    </source>
</evidence>
<evidence type="ECO:0000313" key="3">
    <source>
        <dbReference type="Proteomes" id="UP000239649"/>
    </source>
</evidence>
<feature type="chain" id="PRO_5015194051" evidence="1">
    <location>
        <begin position="35"/>
        <end position="294"/>
    </location>
</feature>
<feature type="signal peptide" evidence="1">
    <location>
        <begin position="1"/>
        <end position="34"/>
    </location>
</feature>
<comment type="caution">
    <text evidence="2">The sequence shown here is derived from an EMBL/GenBank/DDBJ whole genome shotgun (WGS) entry which is preliminary data.</text>
</comment>
<accession>A0A2P6VDR1</accession>
<organism evidence="2 3">
    <name type="scientific">Micractinium conductrix</name>
    <dbReference type="NCBI Taxonomy" id="554055"/>
    <lineage>
        <taxon>Eukaryota</taxon>
        <taxon>Viridiplantae</taxon>
        <taxon>Chlorophyta</taxon>
        <taxon>core chlorophytes</taxon>
        <taxon>Trebouxiophyceae</taxon>
        <taxon>Chlorellales</taxon>
        <taxon>Chlorellaceae</taxon>
        <taxon>Chlorella clade</taxon>
        <taxon>Micractinium</taxon>
    </lineage>
</organism>
<keyword evidence="2" id="KW-0648">Protein biosynthesis</keyword>
<name>A0A2P6VDR1_9CHLO</name>